<dbReference type="RefSeq" id="WP_094788161.1">
    <property type="nucleotide sequence ID" value="NZ_NDXW01000001.1"/>
</dbReference>
<reference evidence="3 4" key="1">
    <citation type="submission" date="2017-04" db="EMBL/GenBank/DDBJ databases">
        <title>Draft genome sequence of Zooshikella ganghwensis VG4 isolated from Red Sea sediments.</title>
        <authorList>
            <person name="Rehman Z."/>
            <person name="Alam I."/>
            <person name="Kamau A."/>
            <person name="Bajic V."/>
            <person name="Leiknes T."/>
        </authorList>
    </citation>
    <scope>NUCLEOTIDE SEQUENCE [LARGE SCALE GENOMIC DNA]</scope>
    <source>
        <strain evidence="3 4">VG4</strain>
    </source>
</reference>
<sequence length="269" mass="30100">MKIKKLAIQSSLLIATTLSFSVISHAETCTDSQSKSGSGYVSSSSSARMVDGKCVKGSTNSENSTYRSRSTFKSSFNDGWSNSFWNRENQPKKVNQYRTRRSSSFENNWGSNWESNWGSNWESSFPKQTQMSSRFDKVCDQIKVDNEITGWSYNGQDIIQVLSATENMLCPNEGKYQFETPALYASGGEIVKVLPEGKTYSIKVIYQGDNLYVEDGNANQLQKTQMGQYSKSRNGKNTKVTTATYKSTGGKVRIYGDANTIILHKLEVK</sequence>
<feature type="compositionally biased region" description="Polar residues" evidence="1">
    <location>
        <begin position="57"/>
        <end position="70"/>
    </location>
</feature>
<feature type="signal peptide" evidence="2">
    <location>
        <begin position="1"/>
        <end position="26"/>
    </location>
</feature>
<organism evidence="3 4">
    <name type="scientific">Zooshikella ganghwensis</name>
    <dbReference type="NCBI Taxonomy" id="202772"/>
    <lineage>
        <taxon>Bacteria</taxon>
        <taxon>Pseudomonadati</taxon>
        <taxon>Pseudomonadota</taxon>
        <taxon>Gammaproteobacteria</taxon>
        <taxon>Oceanospirillales</taxon>
        <taxon>Zooshikellaceae</taxon>
        <taxon>Zooshikella</taxon>
    </lineage>
</organism>
<evidence type="ECO:0000256" key="2">
    <source>
        <dbReference type="SAM" id="SignalP"/>
    </source>
</evidence>
<gene>
    <name evidence="3" type="ORF">B9G39_17840</name>
</gene>
<accession>A0A4P9VSF6</accession>
<dbReference type="EMBL" id="NDXW01000001">
    <property type="protein sequence ID" value="RDH45152.1"/>
    <property type="molecule type" value="Genomic_DNA"/>
</dbReference>
<dbReference type="Proteomes" id="UP000257039">
    <property type="component" value="Unassembled WGS sequence"/>
</dbReference>
<comment type="caution">
    <text evidence="3">The sequence shown here is derived from an EMBL/GenBank/DDBJ whole genome shotgun (WGS) entry which is preliminary data.</text>
</comment>
<feature type="chain" id="PRO_5020619560" evidence="2">
    <location>
        <begin position="27"/>
        <end position="269"/>
    </location>
</feature>
<evidence type="ECO:0000313" key="4">
    <source>
        <dbReference type="Proteomes" id="UP000257039"/>
    </source>
</evidence>
<evidence type="ECO:0000313" key="3">
    <source>
        <dbReference type="EMBL" id="RDH45152.1"/>
    </source>
</evidence>
<name>A0A4P9VSF6_9GAMM</name>
<evidence type="ECO:0000256" key="1">
    <source>
        <dbReference type="SAM" id="MobiDB-lite"/>
    </source>
</evidence>
<proteinExistence type="predicted"/>
<keyword evidence="4" id="KW-1185">Reference proteome</keyword>
<feature type="region of interest" description="Disordered" evidence="1">
    <location>
        <begin position="51"/>
        <end position="70"/>
    </location>
</feature>
<dbReference type="AlphaFoldDB" id="A0A4P9VSF6"/>
<keyword evidence="2" id="KW-0732">Signal</keyword>
<protein>
    <submittedName>
        <fullName evidence="3">Uncharacterized protein</fullName>
    </submittedName>
</protein>